<proteinExistence type="predicted"/>
<name>A0A1H1SHQ6_9CORY</name>
<dbReference type="OrthoDB" id="4425801at2"/>
<sequence length="168" mass="17780">MLTLNSKHRAWVIVAVAVWLAVLAAIIFIPQSRAGGEGQATYTNSLQRSLRESTPADSDAVVAQLVDPARVYDPALYVGYVTLCPTEPEPLAADKIAQLGIDESAVDLEGRYGYVVLLPTDGSAPGLDEVDLNAVDICTIPMDTSYPLNAPLPFYTSAGSWVLGTAAS</sequence>
<gene>
    <name evidence="1" type="ORF">SAMN04488539_1747</name>
</gene>
<dbReference type="EMBL" id="LT629765">
    <property type="protein sequence ID" value="SDS47507.1"/>
    <property type="molecule type" value="Genomic_DNA"/>
</dbReference>
<keyword evidence="2" id="KW-1185">Reference proteome</keyword>
<organism evidence="1 2">
    <name type="scientific">Corynebacterium timonense</name>
    <dbReference type="NCBI Taxonomy" id="441500"/>
    <lineage>
        <taxon>Bacteria</taxon>
        <taxon>Bacillati</taxon>
        <taxon>Actinomycetota</taxon>
        <taxon>Actinomycetes</taxon>
        <taxon>Mycobacteriales</taxon>
        <taxon>Corynebacteriaceae</taxon>
        <taxon>Corynebacterium</taxon>
    </lineage>
</organism>
<dbReference type="Proteomes" id="UP000182237">
    <property type="component" value="Chromosome I"/>
</dbReference>
<evidence type="ECO:0000313" key="2">
    <source>
        <dbReference type="Proteomes" id="UP000182237"/>
    </source>
</evidence>
<dbReference type="STRING" id="1203190.GCA_000312345_01170"/>
<reference evidence="1 2" key="1">
    <citation type="submission" date="2016-10" db="EMBL/GenBank/DDBJ databases">
        <authorList>
            <person name="de Groot N.N."/>
        </authorList>
    </citation>
    <scope>NUCLEOTIDE SEQUENCE [LARGE SCALE GENOMIC DNA]</scope>
    <source>
        <strain evidence="1 2">DSM 45434</strain>
    </source>
</reference>
<protein>
    <submittedName>
        <fullName evidence="1">Uncharacterized protein</fullName>
    </submittedName>
</protein>
<dbReference type="RefSeq" id="WP_019194005.1">
    <property type="nucleotide sequence ID" value="NZ_LT629765.1"/>
</dbReference>
<accession>A0A1H1SHQ6</accession>
<evidence type="ECO:0000313" key="1">
    <source>
        <dbReference type="EMBL" id="SDS47507.1"/>
    </source>
</evidence>
<dbReference type="AlphaFoldDB" id="A0A1H1SHQ6"/>
<dbReference type="eggNOG" id="ENOG5032I5Y">
    <property type="taxonomic scope" value="Bacteria"/>
</dbReference>